<evidence type="ECO:0000259" key="4">
    <source>
        <dbReference type="Pfam" id="PF02678"/>
    </source>
</evidence>
<evidence type="ECO:0000313" key="6">
    <source>
        <dbReference type="EMBL" id="TXR54416.1"/>
    </source>
</evidence>
<feature type="binding site" evidence="2">
    <location>
        <position position="60"/>
    </location>
    <ligand>
        <name>Fe cation</name>
        <dbReference type="ChEBI" id="CHEBI:24875"/>
    </ligand>
</feature>
<feature type="binding site" evidence="2">
    <location>
        <position position="62"/>
    </location>
    <ligand>
        <name>Fe cation</name>
        <dbReference type="ChEBI" id="CHEBI:24875"/>
    </ligand>
</feature>
<comment type="similarity">
    <text evidence="1 3">Belongs to the pirin family.</text>
</comment>
<dbReference type="PIRSF" id="PIRSF006232">
    <property type="entry name" value="Pirin"/>
    <property type="match status" value="1"/>
</dbReference>
<sequence length="283" mass="30640">MKTQRTLLKAIPGTATADGAGVKLTRLIGTAELDMFDPFLLLDCFESDQSEDYIGGFPEHPHRGFETVTYLLNGKMRHKDSAGNEGIIEPGGVQWMTAGRGILHSEMPEQVQGLMKGFQLWVNLPAKAKMIAPAYQEYSPDSVPVEQHENGSQIAVIAGKTDLGTTGPVLNPYISPTYLDITLSESAMLQQTLPATHNAFIYMIEGELSIGDANQAEQTLSAKTLGLLSQGEQVEFKATSKGARFLLIAGEPLNEPVARGGPFVMNTKAEIVQAFADFHAGRF</sequence>
<proteinExistence type="inferred from homology"/>
<dbReference type="InterPro" id="IPR011051">
    <property type="entry name" value="RmlC_Cupin_sf"/>
</dbReference>
<dbReference type="InterPro" id="IPR012093">
    <property type="entry name" value="Pirin"/>
</dbReference>
<name>A0A5C8ZBY2_9GAMM</name>
<feature type="binding site" evidence="2">
    <location>
        <position position="106"/>
    </location>
    <ligand>
        <name>Fe cation</name>
        <dbReference type="ChEBI" id="CHEBI:24875"/>
    </ligand>
</feature>
<feature type="domain" description="Pirin N-terminal" evidence="4">
    <location>
        <begin position="22"/>
        <end position="122"/>
    </location>
</feature>
<dbReference type="CDD" id="cd02247">
    <property type="entry name" value="cupin_pirin_C"/>
    <property type="match status" value="1"/>
</dbReference>
<evidence type="ECO:0000313" key="7">
    <source>
        <dbReference type="Proteomes" id="UP000321764"/>
    </source>
</evidence>
<evidence type="ECO:0000256" key="3">
    <source>
        <dbReference type="RuleBase" id="RU003457"/>
    </source>
</evidence>
<dbReference type="CDD" id="cd02909">
    <property type="entry name" value="cupin_pirin_N"/>
    <property type="match status" value="1"/>
</dbReference>
<dbReference type="InterPro" id="IPR014710">
    <property type="entry name" value="RmlC-like_jellyroll"/>
</dbReference>
<dbReference type="RefSeq" id="WP_147713814.1">
    <property type="nucleotide sequence ID" value="NZ_VKAD01000001.1"/>
</dbReference>
<organism evidence="6 7">
    <name type="scientific">Reinekea thalattae</name>
    <dbReference type="NCBI Taxonomy" id="2593301"/>
    <lineage>
        <taxon>Bacteria</taxon>
        <taxon>Pseudomonadati</taxon>
        <taxon>Pseudomonadota</taxon>
        <taxon>Gammaproteobacteria</taxon>
        <taxon>Oceanospirillales</taxon>
        <taxon>Saccharospirillaceae</taxon>
        <taxon>Reinekea</taxon>
    </lineage>
</organism>
<dbReference type="InterPro" id="IPR003829">
    <property type="entry name" value="Pirin_N_dom"/>
</dbReference>
<accession>A0A5C8ZBY2</accession>
<evidence type="ECO:0000256" key="1">
    <source>
        <dbReference type="ARBA" id="ARBA00008416"/>
    </source>
</evidence>
<dbReference type="InterPro" id="IPR008778">
    <property type="entry name" value="Pirin_C_dom"/>
</dbReference>
<protein>
    <submittedName>
        <fullName evidence="6">Pirin family protein</fullName>
    </submittedName>
</protein>
<reference evidence="6 7" key="1">
    <citation type="submission" date="2019-07" db="EMBL/GenBank/DDBJ databases">
        <title>Reinekea sp. strain SSH23 genome sequencing and assembly.</title>
        <authorList>
            <person name="Kim I."/>
        </authorList>
    </citation>
    <scope>NUCLEOTIDE SEQUENCE [LARGE SCALE GENOMIC DNA]</scope>
    <source>
        <strain evidence="6 7">SSH23</strain>
    </source>
</reference>
<keyword evidence="2" id="KW-0408">Iron</keyword>
<dbReference type="OrthoDB" id="9780903at2"/>
<comment type="caution">
    <text evidence="6">The sequence shown here is derived from an EMBL/GenBank/DDBJ whole genome shotgun (WGS) entry which is preliminary data.</text>
</comment>
<dbReference type="PANTHER" id="PTHR13903">
    <property type="entry name" value="PIRIN-RELATED"/>
    <property type="match status" value="1"/>
</dbReference>
<dbReference type="PANTHER" id="PTHR13903:SF8">
    <property type="entry name" value="PIRIN"/>
    <property type="match status" value="1"/>
</dbReference>
<gene>
    <name evidence="6" type="ORF">FME95_07725</name>
</gene>
<evidence type="ECO:0000259" key="5">
    <source>
        <dbReference type="Pfam" id="PF05726"/>
    </source>
</evidence>
<comment type="cofactor">
    <cofactor evidence="2">
        <name>Fe cation</name>
        <dbReference type="ChEBI" id="CHEBI:24875"/>
    </cofactor>
    <text evidence="2">Binds 1 Fe cation per subunit.</text>
</comment>
<dbReference type="Proteomes" id="UP000321764">
    <property type="component" value="Unassembled WGS sequence"/>
</dbReference>
<dbReference type="EMBL" id="VKAD01000001">
    <property type="protein sequence ID" value="TXR54416.1"/>
    <property type="molecule type" value="Genomic_DNA"/>
</dbReference>
<dbReference type="SUPFAM" id="SSF51182">
    <property type="entry name" value="RmlC-like cupins"/>
    <property type="match status" value="1"/>
</dbReference>
<evidence type="ECO:0000256" key="2">
    <source>
        <dbReference type="PIRSR" id="PIRSR006232-1"/>
    </source>
</evidence>
<keyword evidence="7" id="KW-1185">Reference proteome</keyword>
<feature type="binding site" evidence="2">
    <location>
        <position position="104"/>
    </location>
    <ligand>
        <name>Fe cation</name>
        <dbReference type="ChEBI" id="CHEBI:24875"/>
    </ligand>
</feature>
<dbReference type="GO" id="GO:0046872">
    <property type="term" value="F:metal ion binding"/>
    <property type="evidence" value="ECO:0007669"/>
    <property type="project" value="UniProtKB-KW"/>
</dbReference>
<dbReference type="Gene3D" id="2.60.120.10">
    <property type="entry name" value="Jelly Rolls"/>
    <property type="match status" value="2"/>
</dbReference>
<feature type="domain" description="Pirin C-terminal" evidence="5">
    <location>
        <begin position="178"/>
        <end position="283"/>
    </location>
</feature>
<dbReference type="AlphaFoldDB" id="A0A5C8ZBY2"/>
<dbReference type="Pfam" id="PF02678">
    <property type="entry name" value="Pirin"/>
    <property type="match status" value="1"/>
</dbReference>
<keyword evidence="2" id="KW-0479">Metal-binding</keyword>
<dbReference type="Pfam" id="PF05726">
    <property type="entry name" value="Pirin_C"/>
    <property type="match status" value="1"/>
</dbReference>